<dbReference type="AlphaFoldDB" id="A0A3S0BGL0"/>
<organism evidence="2 3">
    <name type="scientific">Corynebacterium hylobatis</name>
    <dbReference type="NCBI Taxonomy" id="1859290"/>
    <lineage>
        <taxon>Bacteria</taxon>
        <taxon>Bacillati</taxon>
        <taxon>Actinomycetota</taxon>
        <taxon>Actinomycetes</taxon>
        <taxon>Mycobacteriales</taxon>
        <taxon>Corynebacteriaceae</taxon>
        <taxon>Corynebacterium</taxon>
    </lineage>
</organism>
<feature type="transmembrane region" description="Helical" evidence="1">
    <location>
        <begin position="64"/>
        <end position="88"/>
    </location>
</feature>
<keyword evidence="3" id="KW-1185">Reference proteome</keyword>
<proteinExistence type="predicted"/>
<dbReference type="PANTHER" id="PTHR37309">
    <property type="entry name" value="SLR0284 PROTEIN"/>
    <property type="match status" value="1"/>
</dbReference>
<comment type="caution">
    <text evidence="2">The sequence shown here is derived from an EMBL/GenBank/DDBJ whole genome shotgun (WGS) entry which is preliminary data.</text>
</comment>
<reference evidence="2 3" key="1">
    <citation type="submission" date="2018-12" db="EMBL/GenBank/DDBJ databases">
        <title>YIM 101343 draft genome.</title>
        <authorList>
            <person name="Chen X."/>
        </authorList>
    </citation>
    <scope>NUCLEOTIDE SEQUENCE [LARGE SCALE GENOMIC DNA]</scope>
    <source>
        <strain evidence="2 3">YIM 101343</strain>
    </source>
</reference>
<name>A0A3S0BGL0_9CORY</name>
<dbReference type="OrthoDB" id="9810847at2"/>
<evidence type="ECO:0000313" key="3">
    <source>
        <dbReference type="Proteomes" id="UP000274907"/>
    </source>
</evidence>
<keyword evidence="1" id="KW-0812">Transmembrane</keyword>
<dbReference type="PANTHER" id="PTHR37309:SF1">
    <property type="entry name" value="SLR0284 PROTEIN"/>
    <property type="match status" value="1"/>
</dbReference>
<feature type="transmembrane region" description="Helical" evidence="1">
    <location>
        <begin position="100"/>
        <end position="126"/>
    </location>
</feature>
<dbReference type="RefSeq" id="WP_126120386.1">
    <property type="nucleotide sequence ID" value="NZ_RXHJ01000006.1"/>
</dbReference>
<dbReference type="Pfam" id="PF04020">
    <property type="entry name" value="Phage_holin_4_2"/>
    <property type="match status" value="1"/>
</dbReference>
<keyword evidence="1" id="KW-1133">Transmembrane helix</keyword>
<feature type="transmembrane region" description="Helical" evidence="1">
    <location>
        <begin position="7"/>
        <end position="25"/>
    </location>
</feature>
<keyword evidence="1" id="KW-0472">Membrane</keyword>
<feature type="transmembrane region" description="Helical" evidence="1">
    <location>
        <begin position="37"/>
        <end position="57"/>
    </location>
</feature>
<evidence type="ECO:0000313" key="2">
    <source>
        <dbReference type="EMBL" id="RSZ63753.1"/>
    </source>
</evidence>
<dbReference type="EMBL" id="RXHJ01000006">
    <property type="protein sequence ID" value="RSZ63753.1"/>
    <property type="molecule type" value="Genomic_DNA"/>
</dbReference>
<protein>
    <submittedName>
        <fullName evidence="2">Phage holin family protein</fullName>
    </submittedName>
</protein>
<sequence>MTGILRFLLNIIVTAIALYVVARFVPGVSISPPDDPWAFIWVALVFIVVNAVVGPVLRLLGLPITVLTLGLFALVINAVLFLLTGWVSEQLGLGLRVEDFVAALIGAVVMGITTWVLSLVLGTVGLRTKS</sequence>
<gene>
    <name evidence="2" type="ORF">EAH68_05790</name>
</gene>
<dbReference type="Proteomes" id="UP000274907">
    <property type="component" value="Unassembled WGS sequence"/>
</dbReference>
<evidence type="ECO:0000256" key="1">
    <source>
        <dbReference type="SAM" id="Phobius"/>
    </source>
</evidence>
<dbReference type="InterPro" id="IPR007165">
    <property type="entry name" value="Phage_holin_4_2"/>
</dbReference>
<accession>A0A3S0BGL0</accession>